<evidence type="ECO:0000313" key="2">
    <source>
        <dbReference type="EMBL" id="CAC5372370.1"/>
    </source>
</evidence>
<feature type="domain" description="Sulfotransferase" evidence="1">
    <location>
        <begin position="110"/>
        <end position="192"/>
    </location>
</feature>
<organism evidence="2 3">
    <name type="scientific">Mytilus coruscus</name>
    <name type="common">Sea mussel</name>
    <dbReference type="NCBI Taxonomy" id="42192"/>
    <lineage>
        <taxon>Eukaryota</taxon>
        <taxon>Metazoa</taxon>
        <taxon>Spiralia</taxon>
        <taxon>Lophotrochozoa</taxon>
        <taxon>Mollusca</taxon>
        <taxon>Bivalvia</taxon>
        <taxon>Autobranchia</taxon>
        <taxon>Pteriomorphia</taxon>
        <taxon>Mytilida</taxon>
        <taxon>Mytiloidea</taxon>
        <taxon>Mytilidae</taxon>
        <taxon>Mytilinae</taxon>
        <taxon>Mytilus</taxon>
    </lineage>
</organism>
<name>A0A6J8AS45_MYTCO</name>
<dbReference type="SUPFAM" id="SSF56672">
    <property type="entry name" value="DNA/RNA polymerases"/>
    <property type="match status" value="1"/>
</dbReference>
<dbReference type="OrthoDB" id="205623at2759"/>
<dbReference type="EMBL" id="CACVKT020001843">
    <property type="protein sequence ID" value="CAC5372370.1"/>
    <property type="molecule type" value="Genomic_DNA"/>
</dbReference>
<dbReference type="InterPro" id="IPR027417">
    <property type="entry name" value="P-loop_NTPase"/>
</dbReference>
<dbReference type="InterPro" id="IPR023211">
    <property type="entry name" value="DNA_pol_palm_dom_sf"/>
</dbReference>
<evidence type="ECO:0000313" key="3">
    <source>
        <dbReference type="Proteomes" id="UP000507470"/>
    </source>
</evidence>
<reference evidence="2 3" key="1">
    <citation type="submission" date="2020-06" db="EMBL/GenBank/DDBJ databases">
        <authorList>
            <person name="Li R."/>
            <person name="Bekaert M."/>
        </authorList>
    </citation>
    <scope>NUCLEOTIDE SEQUENCE [LARGE SCALE GENOMIC DNA]</scope>
    <source>
        <strain evidence="3">wild</strain>
    </source>
</reference>
<dbReference type="Gene3D" id="3.40.50.300">
    <property type="entry name" value="P-loop containing nucleotide triphosphate hydrolases"/>
    <property type="match status" value="1"/>
</dbReference>
<proteinExistence type="predicted"/>
<dbReference type="AlphaFoldDB" id="A0A6J8AS45"/>
<dbReference type="InterPro" id="IPR043502">
    <property type="entry name" value="DNA/RNA_pol_sf"/>
</dbReference>
<evidence type="ECO:0000259" key="1">
    <source>
        <dbReference type="Pfam" id="PF00685"/>
    </source>
</evidence>
<dbReference type="Proteomes" id="UP000507470">
    <property type="component" value="Unassembled WGS sequence"/>
</dbReference>
<dbReference type="InterPro" id="IPR000863">
    <property type="entry name" value="Sulfotransferase_dom"/>
</dbReference>
<gene>
    <name evidence="2" type="ORF">MCOR_10495</name>
</gene>
<accession>A0A6J8AS45</accession>
<dbReference type="Pfam" id="PF00685">
    <property type="entry name" value="Sulfotransfer_1"/>
    <property type="match status" value="1"/>
</dbReference>
<protein>
    <recommendedName>
        <fullName evidence="1">Sulfotransferase domain-containing protein</fullName>
    </recommendedName>
</protein>
<keyword evidence="3" id="KW-1185">Reference proteome</keyword>
<dbReference type="Gene3D" id="3.90.1600.10">
    <property type="entry name" value="Palm domain of DNA polymerase"/>
    <property type="match status" value="1"/>
</dbReference>
<dbReference type="SUPFAM" id="SSF52540">
    <property type="entry name" value="P-loop containing nucleoside triphosphate hydrolases"/>
    <property type="match status" value="1"/>
</dbReference>
<dbReference type="GO" id="GO:0008146">
    <property type="term" value="F:sulfotransferase activity"/>
    <property type="evidence" value="ECO:0007669"/>
    <property type="project" value="InterPro"/>
</dbReference>
<dbReference type="PANTHER" id="PTHR33568">
    <property type="entry name" value="DNA POLYMERASE"/>
    <property type="match status" value="1"/>
</dbReference>
<sequence length="199" mass="23010">MVEMRWRNKEEFIEISGRTNVVIAAYITAQARLKLYGYLEKLRDRVLYTDTDSVIFIVKQGEWQPPLGDYLGELTDEVPANSITQFVTGGPKLYAYKLHKPDGDGIQTVCKNPTEEITRLAEFLEIPNIENLVAGVVDKCSFNKLKENKLMPFRVKGKPLFRKGKIGDWKNWFTVAQNEQFDAIYRNEMKDVNISFSYE</sequence>
<dbReference type="PANTHER" id="PTHR33568:SF3">
    <property type="entry name" value="DNA-DIRECTED DNA POLYMERASE"/>
    <property type="match status" value="1"/>
</dbReference>